<name>A0A8S5RJP0_9VIRU</name>
<accession>A0A8S5RJP0</accession>
<reference evidence="1" key="1">
    <citation type="journal article" date="2021" name="Proc. Natl. Acad. Sci. U.S.A.">
        <title>A Catalog of Tens of Thousands of Viruses from Human Metagenomes Reveals Hidden Associations with Chronic Diseases.</title>
        <authorList>
            <person name="Tisza M.J."/>
            <person name="Buck C.B."/>
        </authorList>
    </citation>
    <scope>NUCLEOTIDE SEQUENCE</scope>
    <source>
        <strain evidence="1">CtHG14</strain>
    </source>
</reference>
<dbReference type="EMBL" id="BK059106">
    <property type="protein sequence ID" value="DAE31261.1"/>
    <property type="molecule type" value="Genomic_DNA"/>
</dbReference>
<sequence>MGSRSGKKHEISITTYVGSLKRIRTEETVGNITVIRTEYKQQRQKQRRKKSR</sequence>
<evidence type="ECO:0000313" key="1">
    <source>
        <dbReference type="EMBL" id="DAE31261.1"/>
    </source>
</evidence>
<organism evidence="1">
    <name type="scientific">virus sp. ctHG14</name>
    <dbReference type="NCBI Taxonomy" id="2827626"/>
    <lineage>
        <taxon>Viruses</taxon>
    </lineage>
</organism>
<proteinExistence type="predicted"/>
<protein>
    <submittedName>
        <fullName evidence="1">E3 ubiquitin-protein ligase</fullName>
    </submittedName>
</protein>